<dbReference type="Pfam" id="PF00306">
    <property type="entry name" value="ATP-synt_ab_C"/>
    <property type="match status" value="1"/>
</dbReference>
<keyword evidence="4" id="KW-0547">Nucleotide-binding</keyword>
<dbReference type="AlphaFoldDB" id="A0A1F8BK04"/>
<accession>A0A1F8BK04</accession>
<evidence type="ECO:0000256" key="4">
    <source>
        <dbReference type="ARBA" id="ARBA00022741"/>
    </source>
</evidence>
<dbReference type="Pfam" id="PF00006">
    <property type="entry name" value="ATP-synt_ab"/>
    <property type="match status" value="1"/>
</dbReference>
<evidence type="ECO:0000256" key="3">
    <source>
        <dbReference type="ARBA" id="ARBA00022448"/>
    </source>
</evidence>
<dbReference type="SUPFAM" id="SSF50615">
    <property type="entry name" value="N-terminal domain of alpha and beta subunits of F1 ATP synthase"/>
    <property type="match status" value="1"/>
</dbReference>
<dbReference type="FunFam" id="3.40.50.300:FF:002432">
    <property type="entry name" value="ATP synthase subunit alpha, mitochondrial"/>
    <property type="match status" value="1"/>
</dbReference>
<dbReference type="Proteomes" id="UP000176725">
    <property type="component" value="Unassembled WGS sequence"/>
</dbReference>
<dbReference type="GO" id="GO:0046933">
    <property type="term" value="F:proton-transporting ATP synthase activity, rotational mechanism"/>
    <property type="evidence" value="ECO:0007669"/>
    <property type="project" value="InterPro"/>
</dbReference>
<keyword evidence="3" id="KW-0813">Transport</keyword>
<keyword evidence="5" id="KW-0375">Hydrogen ion transport</keyword>
<keyword evidence="10" id="KW-0066">ATP synthesis</keyword>
<evidence type="ECO:0008006" key="16">
    <source>
        <dbReference type="Google" id="ProtNLM"/>
    </source>
</evidence>
<comment type="subunit">
    <text evidence="11">F-type ATPases have 2 components, CF(1) - the catalytic core - and CF(0) - the membrane proton channel. CF(1) has five subunits: alpha(3), beta(3), gamma(1), delta(1), epsilon(1). CF(0) has four main subunits: a(1), b(1), b'(1) and c(9-12).</text>
</comment>
<comment type="caution">
    <text evidence="14">The sequence shown here is derived from an EMBL/GenBank/DDBJ whole genome shotgun (WGS) entry which is preliminary data.</text>
</comment>
<gene>
    <name evidence="14" type="ORF">A2893_00875</name>
</gene>
<dbReference type="InterPro" id="IPR027417">
    <property type="entry name" value="P-loop_NTPase"/>
</dbReference>
<evidence type="ECO:0000256" key="2">
    <source>
        <dbReference type="ARBA" id="ARBA00008936"/>
    </source>
</evidence>
<evidence type="ECO:0000313" key="14">
    <source>
        <dbReference type="EMBL" id="OGM64406.1"/>
    </source>
</evidence>
<dbReference type="GO" id="GO:0043531">
    <property type="term" value="F:ADP binding"/>
    <property type="evidence" value="ECO:0007669"/>
    <property type="project" value="TreeGrafter"/>
</dbReference>
<feature type="domain" description="ATPase F1/V1/A1 complex alpha/beta subunit nucleotide-binding" evidence="12">
    <location>
        <begin position="134"/>
        <end position="344"/>
    </location>
</feature>
<comment type="similarity">
    <text evidence="2">Belongs to the ATPase alpha/beta chains family.</text>
</comment>
<dbReference type="STRING" id="1802521.A2893_00875"/>
<protein>
    <recommendedName>
        <fullName evidence="16">ATPase F1/V1/A1 complex alpha/beta subunit nucleotide-binding domain-containing protein</fullName>
    </recommendedName>
</protein>
<organism evidence="14 15">
    <name type="scientific">Candidatus Woesebacteria bacterium RIFCSPLOWO2_01_FULL_39_25</name>
    <dbReference type="NCBI Taxonomy" id="1802521"/>
    <lineage>
        <taxon>Bacteria</taxon>
        <taxon>Candidatus Woeseibacteriota</taxon>
    </lineage>
</organism>
<dbReference type="InterPro" id="IPR000194">
    <property type="entry name" value="ATPase_F1/V1/A1_a/bsu_nucl-bd"/>
</dbReference>
<proteinExistence type="inferred from homology"/>
<evidence type="ECO:0000256" key="11">
    <source>
        <dbReference type="ARBA" id="ARBA00026013"/>
    </source>
</evidence>
<dbReference type="InterPro" id="IPR005294">
    <property type="entry name" value="ATP_synth_F1_asu"/>
</dbReference>
<dbReference type="InterPro" id="IPR036121">
    <property type="entry name" value="ATPase_F1/V1/A1_a/bsu_N_sf"/>
</dbReference>
<dbReference type="PANTHER" id="PTHR48082">
    <property type="entry name" value="ATP SYNTHASE SUBUNIT ALPHA, MITOCHONDRIAL"/>
    <property type="match status" value="1"/>
</dbReference>
<dbReference type="PANTHER" id="PTHR48082:SF2">
    <property type="entry name" value="ATP SYNTHASE SUBUNIT ALPHA, MITOCHONDRIAL"/>
    <property type="match status" value="1"/>
</dbReference>
<evidence type="ECO:0000313" key="15">
    <source>
        <dbReference type="Proteomes" id="UP000176725"/>
    </source>
</evidence>
<evidence type="ECO:0000256" key="7">
    <source>
        <dbReference type="ARBA" id="ARBA00023065"/>
    </source>
</evidence>
<reference evidence="14 15" key="1">
    <citation type="journal article" date="2016" name="Nat. Commun.">
        <title>Thousands of microbial genomes shed light on interconnected biogeochemical processes in an aquifer system.</title>
        <authorList>
            <person name="Anantharaman K."/>
            <person name="Brown C.T."/>
            <person name="Hug L.A."/>
            <person name="Sharon I."/>
            <person name="Castelle C.J."/>
            <person name="Probst A.J."/>
            <person name="Thomas B.C."/>
            <person name="Singh A."/>
            <person name="Wilkins M.J."/>
            <person name="Karaoz U."/>
            <person name="Brodie E.L."/>
            <person name="Williams K.H."/>
            <person name="Hubbard S.S."/>
            <person name="Banfield J.F."/>
        </authorList>
    </citation>
    <scope>NUCLEOTIDE SEQUENCE [LARGE SCALE GENOMIC DNA]</scope>
</reference>
<sequence length="485" mass="53920">MKDFNYYLDSLGEIGFVEELMHSLIYASGLPRVHPGELVLFESGDLGQVFSLTPEKIEVLLLTRANLKVGSKLVRTDTRMQIPVGVGLLGRVIDPLGNPLDGAKLTDTEDVRTVDIAPPKIVERVEVQKPLITGVTLVDLVVPLGCGQRELVIGDRKTGKTDFLLQSMVTQAKLGSICIYAQIGQKQFDIKKMSEFFAETGIKKNTVLVASSSSDPAGVVFQTPYTAMTIAEYFRDKGLDVLLILDDMTTHARNYREISLLAKRFPGRASYPGDIFYVHARLIERAGNFKKGSITALPVAESILGDLSGYIQTNLMAMTDGHIFFDIELYNQGKRPSVNPFLSVTRVGHQTQTDLQRDLSRELSSFLVTYEKMKQFMHFGAEVGETAKKILALGNKVDSFFNQSPTASIPLEINMIILGGLWAGVWSETKEADLRRQMERLVLAYNTEGSFKKQVDDLITQSKSFSDLVNFIRRNNEFLTSKITG</sequence>
<keyword evidence="7" id="KW-0406">Ion transport</keyword>
<keyword evidence="9" id="KW-0139">CF(1)</keyword>
<evidence type="ECO:0000256" key="10">
    <source>
        <dbReference type="ARBA" id="ARBA00023310"/>
    </source>
</evidence>
<keyword evidence="8" id="KW-0472">Membrane</keyword>
<dbReference type="SUPFAM" id="SSF52540">
    <property type="entry name" value="P-loop containing nucleoside triphosphate hydrolases"/>
    <property type="match status" value="1"/>
</dbReference>
<dbReference type="GO" id="GO:0005524">
    <property type="term" value="F:ATP binding"/>
    <property type="evidence" value="ECO:0007669"/>
    <property type="project" value="UniProtKB-KW"/>
</dbReference>
<keyword evidence="6" id="KW-0067">ATP-binding</keyword>
<dbReference type="EMBL" id="MGHH01000010">
    <property type="protein sequence ID" value="OGM64406.1"/>
    <property type="molecule type" value="Genomic_DNA"/>
</dbReference>
<comment type="subcellular location">
    <subcellularLocation>
        <location evidence="1">Membrane</location>
    </subcellularLocation>
</comment>
<feature type="domain" description="ATP synthase alpha subunit C-terminal" evidence="13">
    <location>
        <begin position="352"/>
        <end position="466"/>
    </location>
</feature>
<evidence type="ECO:0000256" key="1">
    <source>
        <dbReference type="ARBA" id="ARBA00004370"/>
    </source>
</evidence>
<name>A0A1F8BK04_9BACT</name>
<dbReference type="GO" id="GO:0045259">
    <property type="term" value="C:proton-transporting ATP synthase complex"/>
    <property type="evidence" value="ECO:0007669"/>
    <property type="project" value="UniProtKB-KW"/>
</dbReference>
<evidence type="ECO:0000256" key="6">
    <source>
        <dbReference type="ARBA" id="ARBA00022840"/>
    </source>
</evidence>
<dbReference type="Gene3D" id="3.40.50.12240">
    <property type="match status" value="1"/>
</dbReference>
<dbReference type="InterPro" id="IPR000793">
    <property type="entry name" value="ATP_synth_asu_C"/>
</dbReference>
<evidence type="ECO:0000256" key="5">
    <source>
        <dbReference type="ARBA" id="ARBA00022781"/>
    </source>
</evidence>
<dbReference type="SUPFAM" id="SSF47917">
    <property type="entry name" value="C-terminal domain of alpha and beta subunits of F1 ATP synthase"/>
    <property type="match status" value="1"/>
</dbReference>
<evidence type="ECO:0000259" key="13">
    <source>
        <dbReference type="Pfam" id="PF00306"/>
    </source>
</evidence>
<evidence type="ECO:0000256" key="9">
    <source>
        <dbReference type="ARBA" id="ARBA00023196"/>
    </source>
</evidence>
<evidence type="ECO:0000259" key="12">
    <source>
        <dbReference type="Pfam" id="PF00006"/>
    </source>
</evidence>
<evidence type="ECO:0000256" key="8">
    <source>
        <dbReference type="ARBA" id="ARBA00023136"/>
    </source>
</evidence>